<evidence type="ECO:0000256" key="5">
    <source>
        <dbReference type="ARBA" id="ARBA00023155"/>
    </source>
</evidence>
<dbReference type="InterPro" id="IPR017970">
    <property type="entry name" value="Homeobox_CS"/>
</dbReference>
<dbReference type="PANTHER" id="PTHR24324:SF5">
    <property type="entry name" value="HEMATOPOIETICALLY-EXPRESSED HOMEOBOX PROTEIN HHEX"/>
    <property type="match status" value="1"/>
</dbReference>
<evidence type="ECO:0000256" key="7">
    <source>
        <dbReference type="PROSITE-ProRule" id="PRU00108"/>
    </source>
</evidence>
<feature type="compositionally biased region" description="Low complexity" evidence="9">
    <location>
        <begin position="88"/>
        <end position="120"/>
    </location>
</feature>
<organism evidence="11 12">
    <name type="scientific">Syncephalastrum racemosum</name>
    <name type="common">Filamentous fungus</name>
    <dbReference type="NCBI Taxonomy" id="13706"/>
    <lineage>
        <taxon>Eukaryota</taxon>
        <taxon>Fungi</taxon>
        <taxon>Fungi incertae sedis</taxon>
        <taxon>Mucoromycota</taxon>
        <taxon>Mucoromycotina</taxon>
        <taxon>Mucoromycetes</taxon>
        <taxon>Mucorales</taxon>
        <taxon>Syncephalastraceae</taxon>
        <taxon>Syncephalastrum</taxon>
    </lineage>
</organism>
<dbReference type="GO" id="GO:0000981">
    <property type="term" value="F:DNA-binding transcription factor activity, RNA polymerase II-specific"/>
    <property type="evidence" value="ECO:0007669"/>
    <property type="project" value="InterPro"/>
</dbReference>
<dbReference type="Pfam" id="PF00046">
    <property type="entry name" value="Homeodomain"/>
    <property type="match status" value="1"/>
</dbReference>
<comment type="caution">
    <text evidence="11">The sequence shown here is derived from an EMBL/GenBank/DDBJ whole genome shotgun (WGS) entry which is preliminary data.</text>
</comment>
<gene>
    <name evidence="11" type="ORF">BCR43DRAFT_496814</name>
</gene>
<evidence type="ECO:0000313" key="11">
    <source>
        <dbReference type="EMBL" id="ORY93373.1"/>
    </source>
</evidence>
<reference evidence="11 12" key="1">
    <citation type="submission" date="2016-07" db="EMBL/GenBank/DDBJ databases">
        <title>Pervasive Adenine N6-methylation of Active Genes in Fungi.</title>
        <authorList>
            <consortium name="DOE Joint Genome Institute"/>
            <person name="Mondo S.J."/>
            <person name="Dannebaum R.O."/>
            <person name="Kuo R.C."/>
            <person name="Labutti K."/>
            <person name="Haridas S."/>
            <person name="Kuo A."/>
            <person name="Salamov A."/>
            <person name="Ahrendt S.R."/>
            <person name="Lipzen A."/>
            <person name="Sullivan W."/>
            <person name="Andreopoulos W.B."/>
            <person name="Clum A."/>
            <person name="Lindquist E."/>
            <person name="Daum C."/>
            <person name="Ramamoorthy G.K."/>
            <person name="Gryganskyi A."/>
            <person name="Culley D."/>
            <person name="Magnuson J.K."/>
            <person name="James T.Y."/>
            <person name="O'Malley M.A."/>
            <person name="Stajich J.E."/>
            <person name="Spatafora J.W."/>
            <person name="Visel A."/>
            <person name="Grigoriev I.V."/>
        </authorList>
    </citation>
    <scope>NUCLEOTIDE SEQUENCE [LARGE SCALE GENOMIC DNA]</scope>
    <source>
        <strain evidence="11 12">NRRL 2496</strain>
    </source>
</reference>
<evidence type="ECO:0000313" key="12">
    <source>
        <dbReference type="Proteomes" id="UP000242180"/>
    </source>
</evidence>
<evidence type="ECO:0000256" key="2">
    <source>
        <dbReference type="ARBA" id="ARBA00004127"/>
    </source>
</evidence>
<dbReference type="GO" id="GO:0005789">
    <property type="term" value="C:endoplasmic reticulum membrane"/>
    <property type="evidence" value="ECO:0007669"/>
    <property type="project" value="UniProtKB-SubCell"/>
</dbReference>
<dbReference type="Gene3D" id="1.10.10.60">
    <property type="entry name" value="Homeodomain-like"/>
    <property type="match status" value="1"/>
</dbReference>
<dbReference type="AlphaFoldDB" id="A0A1X2H4P4"/>
<comment type="subcellular location">
    <subcellularLocation>
        <location evidence="2">Endomembrane system</location>
        <topology evidence="2">Multi-pass membrane protein</topology>
    </subcellularLocation>
    <subcellularLocation>
        <location evidence="3">Endoplasmic reticulum membrane</location>
    </subcellularLocation>
    <subcellularLocation>
        <location evidence="1 7 8">Nucleus</location>
    </subcellularLocation>
</comment>
<keyword evidence="5 7" id="KW-0371">Homeobox</keyword>
<dbReference type="InterPro" id="IPR001356">
    <property type="entry name" value="HD"/>
</dbReference>
<keyword evidence="4 7" id="KW-0238">DNA-binding</keyword>
<evidence type="ECO:0000256" key="1">
    <source>
        <dbReference type="ARBA" id="ARBA00004123"/>
    </source>
</evidence>
<dbReference type="SUPFAM" id="SSF46689">
    <property type="entry name" value="Homeodomain-like"/>
    <property type="match status" value="1"/>
</dbReference>
<dbReference type="GO" id="GO:0005634">
    <property type="term" value="C:nucleus"/>
    <property type="evidence" value="ECO:0007669"/>
    <property type="project" value="UniProtKB-SubCell"/>
</dbReference>
<dbReference type="PROSITE" id="PS50071">
    <property type="entry name" value="HOMEOBOX_2"/>
    <property type="match status" value="1"/>
</dbReference>
<dbReference type="InParanoid" id="A0A1X2H4P4"/>
<evidence type="ECO:0000256" key="6">
    <source>
        <dbReference type="ARBA" id="ARBA00023242"/>
    </source>
</evidence>
<dbReference type="CDD" id="cd00086">
    <property type="entry name" value="homeodomain"/>
    <property type="match status" value="1"/>
</dbReference>
<feature type="region of interest" description="Disordered" evidence="9">
    <location>
        <begin position="449"/>
        <end position="470"/>
    </location>
</feature>
<evidence type="ECO:0000256" key="8">
    <source>
        <dbReference type="RuleBase" id="RU000682"/>
    </source>
</evidence>
<evidence type="ECO:0000256" key="4">
    <source>
        <dbReference type="ARBA" id="ARBA00023125"/>
    </source>
</evidence>
<dbReference type="InterPro" id="IPR051000">
    <property type="entry name" value="Homeobox_DNA-bind_prot"/>
</dbReference>
<dbReference type="STRING" id="13706.A0A1X2H4P4"/>
<dbReference type="InterPro" id="IPR009057">
    <property type="entry name" value="Homeodomain-like_sf"/>
</dbReference>
<dbReference type="SMART" id="SM00389">
    <property type="entry name" value="HOX"/>
    <property type="match status" value="1"/>
</dbReference>
<feature type="compositionally biased region" description="Pro residues" evidence="9">
    <location>
        <begin position="277"/>
        <end position="286"/>
    </location>
</feature>
<dbReference type="Proteomes" id="UP000242180">
    <property type="component" value="Unassembled WGS sequence"/>
</dbReference>
<sequence>MAMTTTTSVTMAGLSALTSHPGASTAKGTSNNNNLTTAEINGLFASHHPASASASMVTDIAYSTATTHNSSSTMAPVSNIPAPPFHPSATTSGGASASSSSAPTSSSTTTSTTATTQQQSARKRTRTTPEQLSVLEKTFSANPSPNGRVREQLSKQLGMTERSIQIWFQNRRAKEKNLAKRSSMAHDRTLRMQQYAATAAAAACQAAALQQNHQHIPPEAAAAYNPQMYYYYYYYYFNQQQQHGPNWSALQRSLPPGTTVPPPPSSHRPSSNGLVALPPPPPPPPLSITTSTSRIPADLAHMTPPLSIADGTPFQHNYQRKIAVRHHRAHTVGPYPTTSNTGMARRVLSPTATLTPTSPVAPDLVHLPSDQQQQQQQHPAIADCGQHAIDELLGTNISRNHQRGATMPLESPASLWFFDTHGATGLSHVMETSPFVMDPMDDETRFWLQQQQQQQQQQQPQDSQQQQRFSAETLQIGSWKRVVLDPPNDMSCLCDMEQHQLVWTLQDGNNAFKMVMDATQVERIVWSEFGDHARLAFEFSDGSEPQFYMRSQHEQSWIQCRDFTQDKQATTHKKHWITGSAFSLWNEWQRVAGCLPDILGRKILLDAINP</sequence>
<dbReference type="GO" id="GO:0030154">
    <property type="term" value="P:cell differentiation"/>
    <property type="evidence" value="ECO:0007669"/>
    <property type="project" value="TreeGrafter"/>
</dbReference>
<feature type="region of interest" description="Disordered" evidence="9">
    <location>
        <begin position="68"/>
        <end position="132"/>
    </location>
</feature>
<accession>A0A1X2H4P4</accession>
<dbReference type="FunFam" id="1.10.10.60:FF:000020">
    <property type="entry name" value="Ceramide synthase 5"/>
    <property type="match status" value="1"/>
</dbReference>
<proteinExistence type="predicted"/>
<evidence type="ECO:0000256" key="9">
    <source>
        <dbReference type="SAM" id="MobiDB-lite"/>
    </source>
</evidence>
<dbReference type="Pfam" id="PF24818">
    <property type="entry name" value="PH_TRF2_HOY1"/>
    <property type="match status" value="1"/>
</dbReference>
<dbReference type="PANTHER" id="PTHR24324">
    <property type="entry name" value="HOMEOBOX PROTEIN HHEX"/>
    <property type="match status" value="1"/>
</dbReference>
<feature type="compositionally biased region" description="Low complexity" evidence="9">
    <location>
        <begin position="449"/>
        <end position="467"/>
    </location>
</feature>
<evidence type="ECO:0000256" key="3">
    <source>
        <dbReference type="ARBA" id="ARBA00004586"/>
    </source>
</evidence>
<dbReference type="GO" id="GO:0000978">
    <property type="term" value="F:RNA polymerase II cis-regulatory region sequence-specific DNA binding"/>
    <property type="evidence" value="ECO:0007669"/>
    <property type="project" value="TreeGrafter"/>
</dbReference>
<name>A0A1X2H4P4_SYNRA</name>
<dbReference type="PROSITE" id="PS00027">
    <property type="entry name" value="HOMEOBOX_1"/>
    <property type="match status" value="1"/>
</dbReference>
<feature type="DNA-binding region" description="Homeobox" evidence="7">
    <location>
        <begin position="120"/>
        <end position="179"/>
    </location>
</feature>
<evidence type="ECO:0000259" key="10">
    <source>
        <dbReference type="PROSITE" id="PS50071"/>
    </source>
</evidence>
<protein>
    <recommendedName>
        <fullName evidence="10">Homeobox domain-containing protein</fullName>
    </recommendedName>
</protein>
<feature type="domain" description="Homeobox" evidence="10">
    <location>
        <begin position="118"/>
        <end position="178"/>
    </location>
</feature>
<feature type="region of interest" description="Disordered" evidence="9">
    <location>
        <begin position="247"/>
        <end position="291"/>
    </location>
</feature>
<keyword evidence="6 7" id="KW-0539">Nucleus</keyword>
<dbReference type="InterPro" id="IPR057939">
    <property type="entry name" value="TRF2_HOY1_PH"/>
</dbReference>
<dbReference type="OrthoDB" id="6159439at2759"/>
<keyword evidence="12" id="KW-1185">Reference proteome</keyword>
<dbReference type="EMBL" id="MCGN01000009">
    <property type="protein sequence ID" value="ORY93373.1"/>
    <property type="molecule type" value="Genomic_DNA"/>
</dbReference>